<dbReference type="GO" id="GO:0008270">
    <property type="term" value="F:zinc ion binding"/>
    <property type="evidence" value="ECO:0007669"/>
    <property type="project" value="UniProtKB-UniRule"/>
</dbReference>
<dbReference type="Proteomes" id="UP000193560">
    <property type="component" value="Unassembled WGS sequence"/>
</dbReference>
<dbReference type="InterPro" id="IPR006262">
    <property type="entry name" value="Cyt_deam_tetra"/>
</dbReference>
<comment type="catalytic activity">
    <reaction evidence="9 13">
        <text>cytidine + H2O + H(+) = uridine + NH4(+)</text>
        <dbReference type="Rhea" id="RHEA:16069"/>
        <dbReference type="ChEBI" id="CHEBI:15377"/>
        <dbReference type="ChEBI" id="CHEBI:15378"/>
        <dbReference type="ChEBI" id="CHEBI:16704"/>
        <dbReference type="ChEBI" id="CHEBI:17562"/>
        <dbReference type="ChEBI" id="CHEBI:28938"/>
        <dbReference type="EC" id="3.5.4.5"/>
    </reaction>
</comment>
<evidence type="ECO:0000259" key="14">
    <source>
        <dbReference type="PROSITE" id="PS51747"/>
    </source>
</evidence>
<dbReference type="STRING" id="90262.A0A1X2I849"/>
<evidence type="ECO:0000256" key="13">
    <source>
        <dbReference type="RuleBase" id="RU364006"/>
    </source>
</evidence>
<dbReference type="GO" id="GO:0005829">
    <property type="term" value="C:cytosol"/>
    <property type="evidence" value="ECO:0007669"/>
    <property type="project" value="TreeGrafter"/>
</dbReference>
<comment type="function">
    <text evidence="2 13">This enzyme scavenges exogenous and endogenous cytidine and 2'-deoxycytidine for UMP synthesis.</text>
</comment>
<dbReference type="InterPro" id="IPR050202">
    <property type="entry name" value="Cyt/Deoxycyt_deaminase"/>
</dbReference>
<evidence type="ECO:0000256" key="10">
    <source>
        <dbReference type="PIRSR" id="PIRSR606262-1"/>
    </source>
</evidence>
<evidence type="ECO:0000256" key="12">
    <source>
        <dbReference type="PIRSR" id="PIRSR606262-3"/>
    </source>
</evidence>
<dbReference type="CDD" id="cd01283">
    <property type="entry name" value="cytidine_deaminase"/>
    <property type="match status" value="1"/>
</dbReference>
<keyword evidence="7 12" id="KW-0862">Zinc</keyword>
<dbReference type="PANTHER" id="PTHR11644:SF2">
    <property type="entry name" value="CYTIDINE DEAMINASE"/>
    <property type="match status" value="1"/>
</dbReference>
<feature type="binding site" evidence="12">
    <location>
        <position position="122"/>
    </location>
    <ligand>
        <name>Zn(2+)</name>
        <dbReference type="ChEBI" id="CHEBI:29105"/>
        <note>catalytic</note>
    </ligand>
</feature>
<dbReference type="PANTHER" id="PTHR11644">
    <property type="entry name" value="CYTIDINE DEAMINASE"/>
    <property type="match status" value="1"/>
</dbReference>
<evidence type="ECO:0000256" key="9">
    <source>
        <dbReference type="ARBA" id="ARBA00049558"/>
    </source>
</evidence>
<dbReference type="GO" id="GO:0072527">
    <property type="term" value="P:pyrimidine-containing compound metabolic process"/>
    <property type="evidence" value="ECO:0007669"/>
    <property type="project" value="UniProtKB-ARBA"/>
</dbReference>
<feature type="domain" description="CMP/dCMP-type deaminase" evidence="14">
    <location>
        <begin position="34"/>
        <end position="161"/>
    </location>
</feature>
<comment type="similarity">
    <text evidence="3 13">Belongs to the cytidine and deoxycytidylate deaminase family.</text>
</comment>
<feature type="binding site" evidence="12">
    <location>
        <position position="119"/>
    </location>
    <ligand>
        <name>Zn(2+)</name>
        <dbReference type="ChEBI" id="CHEBI:29105"/>
        <note>catalytic</note>
    </ligand>
</feature>
<dbReference type="FunFam" id="3.40.140.10:FF:000008">
    <property type="entry name" value="Cytidine deaminase"/>
    <property type="match status" value="1"/>
</dbReference>
<dbReference type="EC" id="3.5.4.5" evidence="4 13"/>
<keyword evidence="16" id="KW-1185">Reference proteome</keyword>
<dbReference type="EMBL" id="MCGE01000021">
    <property type="protein sequence ID" value="ORZ11470.1"/>
    <property type="molecule type" value="Genomic_DNA"/>
</dbReference>
<dbReference type="Pfam" id="PF00383">
    <property type="entry name" value="dCMP_cyt_deam_1"/>
    <property type="match status" value="1"/>
</dbReference>
<evidence type="ECO:0000256" key="7">
    <source>
        <dbReference type="ARBA" id="ARBA00022833"/>
    </source>
</evidence>
<comment type="cofactor">
    <cofactor evidence="1 12 13">
        <name>Zn(2+)</name>
        <dbReference type="ChEBI" id="CHEBI:29105"/>
    </cofactor>
</comment>
<evidence type="ECO:0000313" key="15">
    <source>
        <dbReference type="EMBL" id="ORZ11470.1"/>
    </source>
</evidence>
<dbReference type="SUPFAM" id="SSF53927">
    <property type="entry name" value="Cytidine deaminase-like"/>
    <property type="match status" value="1"/>
</dbReference>
<proteinExistence type="inferred from homology"/>
<evidence type="ECO:0000313" key="16">
    <source>
        <dbReference type="Proteomes" id="UP000193560"/>
    </source>
</evidence>
<dbReference type="InterPro" id="IPR016193">
    <property type="entry name" value="Cytidine_deaminase-like"/>
</dbReference>
<evidence type="ECO:0000256" key="5">
    <source>
        <dbReference type="ARBA" id="ARBA00022723"/>
    </source>
</evidence>
<feature type="binding site" evidence="12">
    <location>
        <position position="86"/>
    </location>
    <ligand>
        <name>Zn(2+)</name>
        <dbReference type="ChEBI" id="CHEBI:29105"/>
        <note>catalytic</note>
    </ligand>
</feature>
<dbReference type="GO" id="GO:0055086">
    <property type="term" value="P:nucleobase-containing small molecule metabolic process"/>
    <property type="evidence" value="ECO:0007669"/>
    <property type="project" value="UniProtKB-ARBA"/>
</dbReference>
<keyword evidence="6 13" id="KW-0378">Hydrolase</keyword>
<dbReference type="Gene3D" id="3.40.140.10">
    <property type="entry name" value="Cytidine Deaminase, domain 2"/>
    <property type="match status" value="1"/>
</dbReference>
<feature type="active site" description="Proton donor" evidence="10">
    <location>
        <position position="88"/>
    </location>
</feature>
<evidence type="ECO:0000256" key="11">
    <source>
        <dbReference type="PIRSR" id="PIRSR606262-2"/>
    </source>
</evidence>
<accession>A0A1X2I849</accession>
<keyword evidence="5 12" id="KW-0479">Metal-binding</keyword>
<dbReference type="AlphaFoldDB" id="A0A1X2I849"/>
<organism evidence="15 16">
    <name type="scientific">Absidia repens</name>
    <dbReference type="NCBI Taxonomy" id="90262"/>
    <lineage>
        <taxon>Eukaryota</taxon>
        <taxon>Fungi</taxon>
        <taxon>Fungi incertae sedis</taxon>
        <taxon>Mucoromycota</taxon>
        <taxon>Mucoromycotina</taxon>
        <taxon>Mucoromycetes</taxon>
        <taxon>Mucorales</taxon>
        <taxon>Cunninghamellaceae</taxon>
        <taxon>Absidia</taxon>
    </lineage>
</organism>
<sequence length="163" mass="18177">MTCIYFLTFCIKPPFSFSTFLFSIYFTMADLTQENEALLIKYALEAKETAYVPYSKFRVGAVLLTKDGVWYKGCNVENASYGATICAERTAFCKAVSEGDKDFIALGVSSDQNDWVTPCGICRQFISEFAPSSLPVYLIKASGAYKKVTLDDLLPNCFTLPKH</sequence>
<feature type="binding site" evidence="11">
    <location>
        <begin position="75"/>
        <end position="81"/>
    </location>
    <ligand>
        <name>substrate</name>
    </ligand>
</feature>
<dbReference type="NCBIfam" id="NF004064">
    <property type="entry name" value="PRK05578.1"/>
    <property type="match status" value="1"/>
</dbReference>
<dbReference type="NCBIfam" id="TIGR01354">
    <property type="entry name" value="cyt_deam_tetra"/>
    <property type="match status" value="1"/>
</dbReference>
<evidence type="ECO:0000256" key="3">
    <source>
        <dbReference type="ARBA" id="ARBA00006576"/>
    </source>
</evidence>
<gene>
    <name evidence="15" type="ORF">BCR42DRAFT_421191</name>
</gene>
<evidence type="ECO:0000256" key="2">
    <source>
        <dbReference type="ARBA" id="ARBA00003949"/>
    </source>
</evidence>
<reference evidence="15 16" key="1">
    <citation type="submission" date="2016-07" db="EMBL/GenBank/DDBJ databases">
        <title>Pervasive Adenine N6-methylation of Active Genes in Fungi.</title>
        <authorList>
            <consortium name="DOE Joint Genome Institute"/>
            <person name="Mondo S.J."/>
            <person name="Dannebaum R.O."/>
            <person name="Kuo R.C."/>
            <person name="Labutti K."/>
            <person name="Haridas S."/>
            <person name="Kuo A."/>
            <person name="Salamov A."/>
            <person name="Ahrendt S.R."/>
            <person name="Lipzen A."/>
            <person name="Sullivan W."/>
            <person name="Andreopoulos W.B."/>
            <person name="Clum A."/>
            <person name="Lindquist E."/>
            <person name="Daum C."/>
            <person name="Ramamoorthy G.K."/>
            <person name="Gryganskyi A."/>
            <person name="Culley D."/>
            <person name="Magnuson J.K."/>
            <person name="James T.Y."/>
            <person name="O'Malley M.A."/>
            <person name="Stajich J.E."/>
            <person name="Spatafora J.W."/>
            <person name="Visel A."/>
            <person name="Grigoriev I.V."/>
        </authorList>
    </citation>
    <scope>NUCLEOTIDE SEQUENCE [LARGE SCALE GENOMIC DNA]</scope>
    <source>
        <strain evidence="15 16">NRRL 1336</strain>
    </source>
</reference>
<protein>
    <recommendedName>
        <fullName evidence="4 13">Cytidine deaminase</fullName>
        <ecNumber evidence="4 13">3.5.4.5</ecNumber>
    </recommendedName>
    <alternativeName>
        <fullName evidence="8 13">Cytidine aminohydrolase</fullName>
    </alternativeName>
</protein>
<dbReference type="InterPro" id="IPR002125">
    <property type="entry name" value="CMP_dCMP_dom"/>
</dbReference>
<evidence type="ECO:0000256" key="1">
    <source>
        <dbReference type="ARBA" id="ARBA00001947"/>
    </source>
</evidence>
<evidence type="ECO:0000256" key="8">
    <source>
        <dbReference type="ARBA" id="ARBA00032005"/>
    </source>
</evidence>
<name>A0A1X2I849_9FUNG</name>
<comment type="catalytic activity">
    <reaction evidence="13">
        <text>2'-deoxycytidine + H2O + H(+) = 2'-deoxyuridine + NH4(+)</text>
        <dbReference type="Rhea" id="RHEA:13433"/>
        <dbReference type="ChEBI" id="CHEBI:15377"/>
        <dbReference type="ChEBI" id="CHEBI:15378"/>
        <dbReference type="ChEBI" id="CHEBI:15698"/>
        <dbReference type="ChEBI" id="CHEBI:16450"/>
        <dbReference type="ChEBI" id="CHEBI:28938"/>
        <dbReference type="EC" id="3.5.4.5"/>
    </reaction>
</comment>
<evidence type="ECO:0000256" key="4">
    <source>
        <dbReference type="ARBA" id="ARBA00012783"/>
    </source>
</evidence>
<dbReference type="OrthoDB" id="414540at2759"/>
<dbReference type="PROSITE" id="PS51747">
    <property type="entry name" value="CYT_DCMP_DEAMINASES_2"/>
    <property type="match status" value="1"/>
</dbReference>
<dbReference type="GO" id="GO:0004126">
    <property type="term" value="F:cytidine deaminase activity"/>
    <property type="evidence" value="ECO:0007669"/>
    <property type="project" value="UniProtKB-UniRule"/>
</dbReference>
<comment type="caution">
    <text evidence="15">The sequence shown here is derived from an EMBL/GenBank/DDBJ whole genome shotgun (WGS) entry which is preliminary data.</text>
</comment>
<evidence type="ECO:0000256" key="6">
    <source>
        <dbReference type="ARBA" id="ARBA00022801"/>
    </source>
</evidence>